<organism evidence="1 2">
    <name type="scientific">Pleurotus cornucopiae</name>
    <name type="common">Cornucopia mushroom</name>
    <dbReference type="NCBI Taxonomy" id="5321"/>
    <lineage>
        <taxon>Eukaryota</taxon>
        <taxon>Fungi</taxon>
        <taxon>Dikarya</taxon>
        <taxon>Basidiomycota</taxon>
        <taxon>Agaricomycotina</taxon>
        <taxon>Agaricomycetes</taxon>
        <taxon>Agaricomycetidae</taxon>
        <taxon>Agaricales</taxon>
        <taxon>Pleurotineae</taxon>
        <taxon>Pleurotaceae</taxon>
        <taxon>Pleurotus</taxon>
    </lineage>
</organism>
<evidence type="ECO:0000313" key="2">
    <source>
        <dbReference type="Proteomes" id="UP000824881"/>
    </source>
</evidence>
<dbReference type="Proteomes" id="UP000824881">
    <property type="component" value="Unassembled WGS sequence"/>
</dbReference>
<comment type="caution">
    <text evidence="1">The sequence shown here is derived from an EMBL/GenBank/DDBJ whole genome shotgun (WGS) entry which is preliminary data.</text>
</comment>
<gene>
    <name evidence="1" type="ORF">CCMSSC00406_0002136</name>
</gene>
<keyword evidence="2" id="KW-1185">Reference proteome</keyword>
<dbReference type="EMBL" id="WQMT02000003">
    <property type="protein sequence ID" value="KAG9224713.1"/>
    <property type="molecule type" value="Genomic_DNA"/>
</dbReference>
<reference evidence="1 2" key="1">
    <citation type="journal article" date="2021" name="Appl. Environ. Microbiol.">
        <title>Genetic linkage and physical mapping for an oyster mushroom Pleurotus cornucopiae and QTL analysis for the trait cap color.</title>
        <authorList>
            <person name="Zhang Y."/>
            <person name="Gao W."/>
            <person name="Sonnenberg A."/>
            <person name="Chen Q."/>
            <person name="Zhang J."/>
            <person name="Huang C."/>
        </authorList>
    </citation>
    <scope>NUCLEOTIDE SEQUENCE [LARGE SCALE GENOMIC DNA]</scope>
    <source>
        <strain evidence="1">CCMSSC00406</strain>
    </source>
</reference>
<proteinExistence type="predicted"/>
<accession>A0ACB7J5S1</accession>
<evidence type="ECO:0000313" key="1">
    <source>
        <dbReference type="EMBL" id="KAG9224713.1"/>
    </source>
</evidence>
<sequence length="75" mass="8195">MQWPISEPKLPVPIDNGYSASTPTVSAATLVAPRFDGIIIKTTKYKPLVSWTLGADLRYVTSTLCKGLANLQERC</sequence>
<protein>
    <submittedName>
        <fullName evidence="1">Uncharacterized protein</fullName>
    </submittedName>
</protein>
<name>A0ACB7J5S1_PLECO</name>